<dbReference type="NCBIfam" id="NF007034">
    <property type="entry name" value="PRK09496.2-1"/>
    <property type="match status" value="1"/>
</dbReference>
<gene>
    <name evidence="9" type="primary">trkA</name>
    <name evidence="9" type="ORF">PRVXH_001937</name>
</gene>
<dbReference type="InterPro" id="IPR050721">
    <property type="entry name" value="Trk_Ktr_HKT_K-transport"/>
</dbReference>
<dbReference type="SUPFAM" id="SSF51735">
    <property type="entry name" value="NAD(P)-binding Rossmann-fold domains"/>
    <property type="match status" value="2"/>
</dbReference>
<evidence type="ECO:0000313" key="9">
    <source>
        <dbReference type="EMBL" id="XCI28004.1"/>
    </source>
</evidence>
<sequence length="468" mass="51030">MRVIIIGAGKLGYKLAESFAQGERDVIVIDVIQKALDRINNSLDVLTIKANGVQLDALKQLNIKSTDLVIAVTSNDETNMLVGSTAKKLGCKKSVARIRNPEYANQLAFIKKEMGIDYIVNPELGTAKEIAKYLLKGHAIHMEDFAMGKVSMVDFRVEKLKGVTGKKLKELDIPRSMLIVAISRDGEIIIPYGDTKVEDKDVIYVMGNKESINEFSENCGAPIKRKTVKKALIIGGGKAGYHLARKLSQNGVGVKIIESDKDRCKYLADELSNVLVIHGDGADINLLNEENISEMDTLISVTGFDEENLLLALLAKQYGVEKVIAKVSRPNYIPIIEKLGIDLALNPVLITASEILRFIQGGRVVSISLLLGGQAEVLEIIAESGTKIVGKRLADLPLPSGIIIGSIVHKGKVMIPNGDSVIYPGDRVIVFCLQSEEQTLNRFFSKDKGGLLNELWGSIKGPRKSTSI</sequence>
<dbReference type="Pfam" id="PF02254">
    <property type="entry name" value="TrkA_N"/>
    <property type="match status" value="2"/>
</dbReference>
<name>A0AAU8HRP6_9FIRM</name>
<evidence type="ECO:0000256" key="4">
    <source>
        <dbReference type="ARBA" id="ARBA00022958"/>
    </source>
</evidence>
<reference evidence="9" key="1">
    <citation type="journal article" date="2018" name="Antonie Van Leeuwenhoek">
        <title>Proteinivorax hydrogeniformans sp. nov., an anaerobic, haloalkaliphilic bacterium fermenting proteinaceous compounds with high hydrogen production.</title>
        <authorList>
            <person name="Boltyanskaya Y."/>
            <person name="Detkova E."/>
            <person name="Pimenov N."/>
            <person name="Kevbrin V."/>
        </authorList>
    </citation>
    <scope>NUCLEOTIDE SEQUENCE</scope>
    <source>
        <strain evidence="9">Z-710</strain>
    </source>
</reference>
<evidence type="ECO:0000259" key="7">
    <source>
        <dbReference type="PROSITE" id="PS51201"/>
    </source>
</evidence>
<keyword evidence="5" id="KW-0520">NAD</keyword>
<proteinExistence type="predicted"/>
<dbReference type="NCBIfam" id="NF007033">
    <property type="entry name" value="PRK09496.1-5"/>
    <property type="match status" value="1"/>
</dbReference>
<dbReference type="NCBIfam" id="NF007041">
    <property type="entry name" value="PRK09496.3-4"/>
    <property type="match status" value="1"/>
</dbReference>
<dbReference type="NCBIfam" id="NF007031">
    <property type="entry name" value="PRK09496.1-2"/>
    <property type="match status" value="1"/>
</dbReference>
<dbReference type="InterPro" id="IPR003148">
    <property type="entry name" value="RCK_N"/>
</dbReference>
<feature type="domain" description="RCK N-terminal" evidence="7">
    <location>
        <begin position="1"/>
        <end position="120"/>
    </location>
</feature>
<dbReference type="AlphaFoldDB" id="A0AAU8HRP6"/>
<keyword evidence="4" id="KW-0630">Potassium</keyword>
<keyword evidence="2" id="KW-0813">Transport</keyword>
<keyword evidence="3" id="KW-0633">Potassium transport</keyword>
<dbReference type="RefSeq" id="WP_353892581.1">
    <property type="nucleotide sequence ID" value="NZ_CP159485.1"/>
</dbReference>
<evidence type="ECO:0000256" key="1">
    <source>
        <dbReference type="ARBA" id="ARBA00017378"/>
    </source>
</evidence>
<evidence type="ECO:0000256" key="3">
    <source>
        <dbReference type="ARBA" id="ARBA00022538"/>
    </source>
</evidence>
<dbReference type="GO" id="GO:0015079">
    <property type="term" value="F:potassium ion transmembrane transporter activity"/>
    <property type="evidence" value="ECO:0007669"/>
    <property type="project" value="InterPro"/>
</dbReference>
<dbReference type="InterPro" id="IPR006036">
    <property type="entry name" value="K_uptake_TrkA"/>
</dbReference>
<dbReference type="NCBIfam" id="NF007039">
    <property type="entry name" value="PRK09496.3-2"/>
    <property type="match status" value="1"/>
</dbReference>
<dbReference type="GO" id="GO:0005886">
    <property type="term" value="C:plasma membrane"/>
    <property type="evidence" value="ECO:0007669"/>
    <property type="project" value="InterPro"/>
</dbReference>
<evidence type="ECO:0000256" key="6">
    <source>
        <dbReference type="ARBA" id="ARBA00023065"/>
    </source>
</evidence>
<dbReference type="PANTHER" id="PTHR43833">
    <property type="entry name" value="POTASSIUM CHANNEL PROTEIN 2-RELATED-RELATED"/>
    <property type="match status" value="1"/>
</dbReference>
<dbReference type="PROSITE" id="PS51201">
    <property type="entry name" value="RCK_N"/>
    <property type="match status" value="2"/>
</dbReference>
<evidence type="ECO:0000256" key="2">
    <source>
        <dbReference type="ARBA" id="ARBA00022448"/>
    </source>
</evidence>
<evidence type="ECO:0000259" key="8">
    <source>
        <dbReference type="PROSITE" id="PS51202"/>
    </source>
</evidence>
<dbReference type="InterPro" id="IPR036291">
    <property type="entry name" value="NAD(P)-bd_dom_sf"/>
</dbReference>
<dbReference type="Pfam" id="PF02080">
    <property type="entry name" value="TrkA_C"/>
    <property type="match status" value="2"/>
</dbReference>
<dbReference type="SUPFAM" id="SSF116726">
    <property type="entry name" value="TrkA C-terminal domain-like"/>
    <property type="match status" value="2"/>
</dbReference>
<dbReference type="NCBIfam" id="NF007032">
    <property type="entry name" value="PRK09496.1-4"/>
    <property type="match status" value="1"/>
</dbReference>
<accession>A0AAU8HRP6</accession>
<dbReference type="InterPro" id="IPR006037">
    <property type="entry name" value="RCK_C"/>
</dbReference>
<feature type="domain" description="RCK C-terminal" evidence="8">
    <location>
        <begin position="365"/>
        <end position="446"/>
    </location>
</feature>
<dbReference type="PRINTS" id="PR00335">
    <property type="entry name" value="KUPTAKETRKA"/>
</dbReference>
<evidence type="ECO:0000256" key="5">
    <source>
        <dbReference type="ARBA" id="ARBA00023027"/>
    </source>
</evidence>
<protein>
    <recommendedName>
        <fullName evidence="1">Trk system potassium uptake protein TrkA</fullName>
    </recommendedName>
</protein>
<dbReference type="PROSITE" id="PS51202">
    <property type="entry name" value="RCK_C"/>
    <property type="match status" value="2"/>
</dbReference>
<dbReference type="EMBL" id="CP159485">
    <property type="protein sequence ID" value="XCI28004.1"/>
    <property type="molecule type" value="Genomic_DNA"/>
</dbReference>
<dbReference type="PANTHER" id="PTHR43833:SF5">
    <property type="entry name" value="TRK SYSTEM POTASSIUM UPTAKE PROTEIN TRKA"/>
    <property type="match status" value="1"/>
</dbReference>
<keyword evidence="6" id="KW-0406">Ion transport</keyword>
<feature type="domain" description="RCK C-terminal" evidence="8">
    <location>
        <begin position="140"/>
        <end position="221"/>
    </location>
</feature>
<dbReference type="InterPro" id="IPR036721">
    <property type="entry name" value="RCK_C_sf"/>
</dbReference>
<dbReference type="Gene3D" id="3.30.70.1450">
    <property type="entry name" value="Regulator of K+ conductance, C-terminal domain"/>
    <property type="match status" value="2"/>
</dbReference>
<organism evidence="9">
    <name type="scientific">Proteinivorax hydrogeniformans</name>
    <dbReference type="NCBI Taxonomy" id="1826727"/>
    <lineage>
        <taxon>Bacteria</taxon>
        <taxon>Bacillati</taxon>
        <taxon>Bacillota</taxon>
        <taxon>Clostridia</taxon>
        <taxon>Eubacteriales</taxon>
        <taxon>Proteinivoracaceae</taxon>
        <taxon>Proteinivorax</taxon>
    </lineage>
</organism>
<dbReference type="Gene3D" id="3.40.50.720">
    <property type="entry name" value="NAD(P)-binding Rossmann-like Domain"/>
    <property type="match status" value="2"/>
</dbReference>
<reference evidence="9" key="2">
    <citation type="submission" date="2024-06" db="EMBL/GenBank/DDBJ databases">
        <authorList>
            <person name="Petrova K.O."/>
            <person name="Toshchakov S.V."/>
            <person name="Boltjanskaja Y.V."/>
            <person name="Kevbrin V.V."/>
        </authorList>
    </citation>
    <scope>NUCLEOTIDE SEQUENCE</scope>
    <source>
        <strain evidence="9">Z-710</strain>
    </source>
</reference>
<feature type="domain" description="RCK N-terminal" evidence="7">
    <location>
        <begin position="228"/>
        <end position="349"/>
    </location>
</feature>